<dbReference type="Gene3D" id="3.90.79.10">
    <property type="entry name" value="Nucleoside Triphosphate Pyrophosphohydrolase"/>
    <property type="match status" value="1"/>
</dbReference>
<feature type="domain" description="Nudix hydrolase" evidence="3">
    <location>
        <begin position="45"/>
        <end position="180"/>
    </location>
</feature>
<dbReference type="AlphaFoldDB" id="A0A2H1HK25"/>
<dbReference type="SUPFAM" id="SSF55811">
    <property type="entry name" value="Nudix"/>
    <property type="match status" value="1"/>
</dbReference>
<proteinExistence type="predicted"/>
<feature type="compositionally biased region" description="Low complexity" evidence="2">
    <location>
        <begin position="216"/>
        <end position="228"/>
    </location>
</feature>
<dbReference type="GO" id="GO:0005829">
    <property type="term" value="C:cytosol"/>
    <property type="evidence" value="ECO:0007669"/>
    <property type="project" value="TreeGrafter"/>
</dbReference>
<dbReference type="PROSITE" id="PS51462">
    <property type="entry name" value="NUDIX"/>
    <property type="match status" value="1"/>
</dbReference>
<dbReference type="EMBL" id="FXZD01000001">
    <property type="protein sequence ID" value="SMX63221.1"/>
    <property type="molecule type" value="Genomic_DNA"/>
</dbReference>
<dbReference type="InterPro" id="IPR000086">
    <property type="entry name" value="NUDIX_hydrolase_dom"/>
</dbReference>
<feature type="region of interest" description="Disordered" evidence="2">
    <location>
        <begin position="194"/>
        <end position="234"/>
    </location>
</feature>
<dbReference type="GO" id="GO:0047631">
    <property type="term" value="F:ADP-ribose diphosphatase activity"/>
    <property type="evidence" value="ECO:0007669"/>
    <property type="project" value="UniProtKB-EC"/>
</dbReference>
<sequence>MSDLQDEAYTPTITASEVVYHGAVWNIRRETFDLPEATGLVRDMMAHTGAVAIACVDEQGRILLIQQYRHPVRARLWEVPAGLLDVPGEDPFAAAQRELAEEADLRAARWEVLTDSCLTPGGSSESIRLYLARDFELIADEDRHERSEEEAGFNFRWASLDEALDAVSAGEITNSIAQLAILQVDRILRAEAAGKPTRTRSVDAPRRLVDGRGDEAAGATADPAATGASDRPRA</sequence>
<dbReference type="RefSeq" id="WP_233429184.1">
    <property type="nucleotide sequence ID" value="NZ_FXZD01000001.1"/>
</dbReference>
<dbReference type="GO" id="GO:0019693">
    <property type="term" value="P:ribose phosphate metabolic process"/>
    <property type="evidence" value="ECO:0007669"/>
    <property type="project" value="TreeGrafter"/>
</dbReference>
<gene>
    <name evidence="4" type="ORF">BANT918_00017</name>
</gene>
<organism evidence="4 5">
    <name type="scientific">Brevibacterium antiquum CNRZ 918</name>
    <dbReference type="NCBI Taxonomy" id="1255637"/>
    <lineage>
        <taxon>Bacteria</taxon>
        <taxon>Bacillati</taxon>
        <taxon>Actinomycetota</taxon>
        <taxon>Actinomycetes</taxon>
        <taxon>Micrococcales</taxon>
        <taxon>Brevibacteriaceae</taxon>
        <taxon>Brevibacterium</taxon>
    </lineage>
</organism>
<dbReference type="CDD" id="cd24158">
    <property type="entry name" value="NUDIX_ADPRase_Rv1700"/>
    <property type="match status" value="1"/>
</dbReference>
<dbReference type="GO" id="GO:0006753">
    <property type="term" value="P:nucleoside phosphate metabolic process"/>
    <property type="evidence" value="ECO:0007669"/>
    <property type="project" value="TreeGrafter"/>
</dbReference>
<dbReference type="InterPro" id="IPR015797">
    <property type="entry name" value="NUDIX_hydrolase-like_dom_sf"/>
</dbReference>
<reference evidence="4 5" key="1">
    <citation type="submission" date="2017-03" db="EMBL/GenBank/DDBJ databases">
        <authorList>
            <person name="Afonso C.L."/>
            <person name="Miller P.J."/>
            <person name="Scott M.A."/>
            <person name="Spackman E."/>
            <person name="Goraichik I."/>
            <person name="Dimitrov K.M."/>
            <person name="Suarez D.L."/>
            <person name="Swayne D.E."/>
        </authorList>
    </citation>
    <scope>NUCLEOTIDE SEQUENCE [LARGE SCALE GENOMIC DNA]</scope>
    <source>
        <strain evidence="4 5">CNRZ 918</strain>
    </source>
</reference>
<evidence type="ECO:0000259" key="3">
    <source>
        <dbReference type="PROSITE" id="PS51462"/>
    </source>
</evidence>
<keyword evidence="1 4" id="KW-0378">Hydrolase</keyword>
<evidence type="ECO:0000313" key="5">
    <source>
        <dbReference type="Proteomes" id="UP000234433"/>
    </source>
</evidence>
<evidence type="ECO:0000313" key="4">
    <source>
        <dbReference type="EMBL" id="SMX63221.1"/>
    </source>
</evidence>
<name>A0A2H1HK25_9MICO</name>
<dbReference type="Pfam" id="PF00293">
    <property type="entry name" value="NUDIX"/>
    <property type="match status" value="1"/>
</dbReference>
<protein>
    <submittedName>
        <fullName evidence="4">ADP-ribose pyrophosphatase</fullName>
        <ecNumber evidence="4">3.6.1.13</ecNumber>
    </submittedName>
</protein>
<evidence type="ECO:0000256" key="1">
    <source>
        <dbReference type="ARBA" id="ARBA00022801"/>
    </source>
</evidence>
<dbReference type="EC" id="3.6.1.13" evidence="4"/>
<evidence type="ECO:0000256" key="2">
    <source>
        <dbReference type="SAM" id="MobiDB-lite"/>
    </source>
</evidence>
<feature type="compositionally biased region" description="Basic and acidic residues" evidence="2">
    <location>
        <begin position="200"/>
        <end position="215"/>
    </location>
</feature>
<accession>A0A2H1HK25</accession>
<dbReference type="PANTHER" id="PTHR11839">
    <property type="entry name" value="UDP/ADP-SUGAR PYROPHOSPHATASE"/>
    <property type="match status" value="1"/>
</dbReference>
<dbReference type="PANTHER" id="PTHR11839:SF31">
    <property type="entry name" value="ADP-RIBOSE PYROPHOSPHATASE"/>
    <property type="match status" value="1"/>
</dbReference>
<dbReference type="Proteomes" id="UP000234433">
    <property type="component" value="Unassembled WGS sequence"/>
</dbReference>